<dbReference type="SMART" id="SM00005">
    <property type="entry name" value="DEATH"/>
    <property type="match status" value="1"/>
</dbReference>
<sequence>MDFESVWHAMTPYSNFVFDPSTPSTSKIYCEFQSQQQTVERKVSLQVSAEHVAPVNKLSHKGDPRQELDRKLIILLDPKTNSDAGDFRDLASHMDLGGAHVTYLENQPNPTEQLLKQWKDDKKSLHELKKVLSDIHRPDAVEEVELFINKYLTDS</sequence>
<dbReference type="EMBL" id="NEDP02004132">
    <property type="protein sequence ID" value="OWF46579.1"/>
    <property type="molecule type" value="Genomic_DNA"/>
</dbReference>
<evidence type="ECO:0000313" key="3">
    <source>
        <dbReference type="Proteomes" id="UP000242188"/>
    </source>
</evidence>
<evidence type="ECO:0000259" key="1">
    <source>
        <dbReference type="PROSITE" id="PS50017"/>
    </source>
</evidence>
<name>A0A210QCX6_MIZYE</name>
<keyword evidence="3" id="KW-1185">Reference proteome</keyword>
<protein>
    <submittedName>
        <fullName evidence="2">UNC5C-like protein</fullName>
    </submittedName>
</protein>
<comment type="caution">
    <text evidence="2">The sequence shown here is derived from an EMBL/GenBank/DDBJ whole genome shotgun (WGS) entry which is preliminary data.</text>
</comment>
<reference evidence="2 3" key="1">
    <citation type="journal article" date="2017" name="Nat. Ecol. Evol.">
        <title>Scallop genome provides insights into evolution of bilaterian karyotype and development.</title>
        <authorList>
            <person name="Wang S."/>
            <person name="Zhang J."/>
            <person name="Jiao W."/>
            <person name="Li J."/>
            <person name="Xun X."/>
            <person name="Sun Y."/>
            <person name="Guo X."/>
            <person name="Huan P."/>
            <person name="Dong B."/>
            <person name="Zhang L."/>
            <person name="Hu X."/>
            <person name="Sun X."/>
            <person name="Wang J."/>
            <person name="Zhao C."/>
            <person name="Wang Y."/>
            <person name="Wang D."/>
            <person name="Huang X."/>
            <person name="Wang R."/>
            <person name="Lv J."/>
            <person name="Li Y."/>
            <person name="Zhang Z."/>
            <person name="Liu B."/>
            <person name="Lu W."/>
            <person name="Hui Y."/>
            <person name="Liang J."/>
            <person name="Zhou Z."/>
            <person name="Hou R."/>
            <person name="Li X."/>
            <person name="Liu Y."/>
            <person name="Li H."/>
            <person name="Ning X."/>
            <person name="Lin Y."/>
            <person name="Zhao L."/>
            <person name="Xing Q."/>
            <person name="Dou J."/>
            <person name="Li Y."/>
            <person name="Mao J."/>
            <person name="Guo H."/>
            <person name="Dou H."/>
            <person name="Li T."/>
            <person name="Mu C."/>
            <person name="Jiang W."/>
            <person name="Fu Q."/>
            <person name="Fu X."/>
            <person name="Miao Y."/>
            <person name="Liu J."/>
            <person name="Yu Q."/>
            <person name="Li R."/>
            <person name="Liao H."/>
            <person name="Li X."/>
            <person name="Kong Y."/>
            <person name="Jiang Z."/>
            <person name="Chourrout D."/>
            <person name="Li R."/>
            <person name="Bao Z."/>
        </authorList>
    </citation>
    <scope>NUCLEOTIDE SEQUENCE [LARGE SCALE GENOMIC DNA]</scope>
    <source>
        <strain evidence="2 3">PY_sf001</strain>
    </source>
</reference>
<dbReference type="SUPFAM" id="SSF47986">
    <property type="entry name" value="DEATH domain"/>
    <property type="match status" value="1"/>
</dbReference>
<organism evidence="2 3">
    <name type="scientific">Mizuhopecten yessoensis</name>
    <name type="common">Japanese scallop</name>
    <name type="synonym">Patinopecten yessoensis</name>
    <dbReference type="NCBI Taxonomy" id="6573"/>
    <lineage>
        <taxon>Eukaryota</taxon>
        <taxon>Metazoa</taxon>
        <taxon>Spiralia</taxon>
        <taxon>Lophotrochozoa</taxon>
        <taxon>Mollusca</taxon>
        <taxon>Bivalvia</taxon>
        <taxon>Autobranchia</taxon>
        <taxon>Pteriomorphia</taxon>
        <taxon>Pectinida</taxon>
        <taxon>Pectinoidea</taxon>
        <taxon>Pectinidae</taxon>
        <taxon>Mizuhopecten</taxon>
    </lineage>
</organism>
<evidence type="ECO:0000313" key="2">
    <source>
        <dbReference type="EMBL" id="OWF46579.1"/>
    </source>
</evidence>
<dbReference type="AlphaFoldDB" id="A0A210QCX6"/>
<dbReference type="STRING" id="6573.A0A210QCX6"/>
<dbReference type="OrthoDB" id="6065502at2759"/>
<feature type="domain" description="Death" evidence="1">
    <location>
        <begin position="86"/>
        <end position="148"/>
    </location>
</feature>
<dbReference type="GO" id="GO:0007165">
    <property type="term" value="P:signal transduction"/>
    <property type="evidence" value="ECO:0007669"/>
    <property type="project" value="InterPro"/>
</dbReference>
<proteinExistence type="predicted"/>
<dbReference type="Pfam" id="PF00531">
    <property type="entry name" value="Death"/>
    <property type="match status" value="1"/>
</dbReference>
<dbReference type="InterPro" id="IPR000488">
    <property type="entry name" value="Death_dom"/>
</dbReference>
<dbReference type="Proteomes" id="UP000242188">
    <property type="component" value="Unassembled WGS sequence"/>
</dbReference>
<accession>A0A210QCX6</accession>
<dbReference type="InterPro" id="IPR011029">
    <property type="entry name" value="DEATH-like_dom_sf"/>
</dbReference>
<gene>
    <name evidence="2" type="ORF">KP79_PYT10357</name>
</gene>
<dbReference type="Gene3D" id="1.10.533.10">
    <property type="entry name" value="Death Domain, Fas"/>
    <property type="match status" value="1"/>
</dbReference>
<dbReference type="PROSITE" id="PS50017">
    <property type="entry name" value="DEATH_DOMAIN"/>
    <property type="match status" value="1"/>
</dbReference>